<feature type="signal peptide" evidence="6">
    <location>
        <begin position="1"/>
        <end position="21"/>
    </location>
</feature>
<gene>
    <name evidence="8" type="ORF">Pmani_023516</name>
</gene>
<keyword evidence="3 6" id="KW-0732">Signal</keyword>
<evidence type="ECO:0000256" key="4">
    <source>
        <dbReference type="ARBA" id="ARBA00022801"/>
    </source>
</evidence>
<comment type="similarity">
    <text evidence="2">Belongs to the sulfatase family.</text>
</comment>
<evidence type="ECO:0000256" key="3">
    <source>
        <dbReference type="ARBA" id="ARBA00022729"/>
    </source>
</evidence>
<dbReference type="InterPro" id="IPR024607">
    <property type="entry name" value="Sulfatase_CS"/>
</dbReference>
<dbReference type="EMBL" id="JAWZYT010002412">
    <property type="protein sequence ID" value="KAK4304523.1"/>
    <property type="molecule type" value="Genomic_DNA"/>
</dbReference>
<dbReference type="PROSITE" id="PS00523">
    <property type="entry name" value="SULFATASE_1"/>
    <property type="match status" value="1"/>
</dbReference>
<sequence>MKMESVLMVIMVMEMVGLITCKNVLMMVADDAGLELKAYGNTACKMPHLDTLAERSVVFTRAFTSVSSCSPSRAALLTGLPVHQNGMYGLHHSVHHFSSFPRVRSLPSVLADNGVRTGIVGKKHVGPEDVYPFEFAHTEETESIMQVGRNISRIRDLVHTFLTNNDTRPFFLYIGFHDPHRCGHTHPEYGQFCEKFGDGSPGMGTIPDWEPTHYDPKDVQVPHFVQNTTAARTDLAAQYRTLSRLDQGIGLVLTELAASGHSQDTLVIYTSDNGIPFPIGRTNFYDPGIQEPLLVSSPLNPNSWGSSSSDLASLLDLTPTVLAWFNLSYPHYFIWKKDGPVVLTGKSLLPFLTPGNMTVRHHQNYQEFTTMSHENLTLKVKHKPQHIRHQMEDVVAASEEAAVYASHDLHEVTMYYPMRAVRTPSFKLVQNLHYRMPFPVDQDLYLAPSFQDILNRTREGEQLPWFTTLSHYYHRPRWQLYDLRRDPLERRNVAGKRSYGEVQATLEGRLQAWQHFTHDPWRCGPGAVLEDSGNHATRPVCLPLFNGL</sequence>
<keyword evidence="9" id="KW-1185">Reference proteome</keyword>
<evidence type="ECO:0000313" key="9">
    <source>
        <dbReference type="Proteomes" id="UP001292094"/>
    </source>
</evidence>
<keyword evidence="4" id="KW-0378">Hydrolase</keyword>
<dbReference type="Pfam" id="PF00884">
    <property type="entry name" value="Sulfatase"/>
    <property type="match status" value="1"/>
</dbReference>
<dbReference type="PANTHER" id="PTHR43108:SF6">
    <property type="entry name" value="N-SULPHOGLUCOSAMINE SULPHOHYDROLASE"/>
    <property type="match status" value="1"/>
</dbReference>
<dbReference type="Proteomes" id="UP001292094">
    <property type="component" value="Unassembled WGS sequence"/>
</dbReference>
<name>A0AAE1PAH1_9EUCA</name>
<evidence type="ECO:0000256" key="2">
    <source>
        <dbReference type="ARBA" id="ARBA00008779"/>
    </source>
</evidence>
<evidence type="ECO:0000256" key="5">
    <source>
        <dbReference type="ARBA" id="ARBA00023180"/>
    </source>
</evidence>
<evidence type="ECO:0000256" key="6">
    <source>
        <dbReference type="SAM" id="SignalP"/>
    </source>
</evidence>
<dbReference type="CDD" id="cd16027">
    <property type="entry name" value="SGSH"/>
    <property type="match status" value="1"/>
</dbReference>
<dbReference type="Gene3D" id="3.40.720.10">
    <property type="entry name" value="Alkaline Phosphatase, subunit A"/>
    <property type="match status" value="2"/>
</dbReference>
<feature type="domain" description="Sulfatase N-terminal" evidence="7">
    <location>
        <begin position="22"/>
        <end position="326"/>
    </location>
</feature>
<dbReference type="AlphaFoldDB" id="A0AAE1PAH1"/>
<reference evidence="8" key="1">
    <citation type="submission" date="2023-11" db="EMBL/GenBank/DDBJ databases">
        <title>Genome assemblies of two species of porcelain crab, Petrolisthes cinctipes and Petrolisthes manimaculis (Anomura: Porcellanidae).</title>
        <authorList>
            <person name="Angst P."/>
        </authorList>
    </citation>
    <scope>NUCLEOTIDE SEQUENCE</scope>
    <source>
        <strain evidence="8">PB745_02</strain>
        <tissue evidence="8">Gill</tissue>
    </source>
</reference>
<feature type="chain" id="PRO_5042108919" description="Sulfatase N-terminal domain-containing protein" evidence="6">
    <location>
        <begin position="22"/>
        <end position="548"/>
    </location>
</feature>
<accession>A0AAE1PAH1</accession>
<dbReference type="GO" id="GO:0030200">
    <property type="term" value="P:heparan sulfate proteoglycan catabolic process"/>
    <property type="evidence" value="ECO:0007669"/>
    <property type="project" value="TreeGrafter"/>
</dbReference>
<dbReference type="PROSITE" id="PS00149">
    <property type="entry name" value="SULFATASE_2"/>
    <property type="match status" value="1"/>
</dbReference>
<evidence type="ECO:0000313" key="8">
    <source>
        <dbReference type="EMBL" id="KAK4304523.1"/>
    </source>
</evidence>
<comment type="cofactor">
    <cofactor evidence="1">
        <name>Ca(2+)</name>
        <dbReference type="ChEBI" id="CHEBI:29108"/>
    </cofactor>
</comment>
<dbReference type="PANTHER" id="PTHR43108">
    <property type="entry name" value="N-ACETYLGLUCOSAMINE-6-SULFATASE FAMILY MEMBER"/>
    <property type="match status" value="1"/>
</dbReference>
<dbReference type="InterPro" id="IPR017850">
    <property type="entry name" value="Alkaline_phosphatase_core_sf"/>
</dbReference>
<dbReference type="GO" id="GO:0016250">
    <property type="term" value="F:N-sulfoglucosamine sulfohydrolase activity"/>
    <property type="evidence" value="ECO:0007669"/>
    <property type="project" value="TreeGrafter"/>
</dbReference>
<comment type="caution">
    <text evidence="8">The sequence shown here is derived from an EMBL/GenBank/DDBJ whole genome shotgun (WGS) entry which is preliminary data.</text>
</comment>
<dbReference type="SUPFAM" id="SSF53649">
    <property type="entry name" value="Alkaline phosphatase-like"/>
    <property type="match status" value="1"/>
</dbReference>
<organism evidence="8 9">
    <name type="scientific">Petrolisthes manimaculis</name>
    <dbReference type="NCBI Taxonomy" id="1843537"/>
    <lineage>
        <taxon>Eukaryota</taxon>
        <taxon>Metazoa</taxon>
        <taxon>Ecdysozoa</taxon>
        <taxon>Arthropoda</taxon>
        <taxon>Crustacea</taxon>
        <taxon>Multicrustacea</taxon>
        <taxon>Malacostraca</taxon>
        <taxon>Eumalacostraca</taxon>
        <taxon>Eucarida</taxon>
        <taxon>Decapoda</taxon>
        <taxon>Pleocyemata</taxon>
        <taxon>Anomura</taxon>
        <taxon>Galatheoidea</taxon>
        <taxon>Porcellanidae</taxon>
        <taxon>Petrolisthes</taxon>
    </lineage>
</organism>
<evidence type="ECO:0000256" key="1">
    <source>
        <dbReference type="ARBA" id="ARBA00001913"/>
    </source>
</evidence>
<protein>
    <recommendedName>
        <fullName evidence="7">Sulfatase N-terminal domain-containing protein</fullName>
    </recommendedName>
</protein>
<proteinExistence type="inferred from homology"/>
<evidence type="ECO:0000259" key="7">
    <source>
        <dbReference type="Pfam" id="PF00884"/>
    </source>
</evidence>
<keyword evidence="5" id="KW-0325">Glycoprotein</keyword>
<dbReference type="GO" id="GO:0006027">
    <property type="term" value="P:glycosaminoglycan catabolic process"/>
    <property type="evidence" value="ECO:0007669"/>
    <property type="project" value="TreeGrafter"/>
</dbReference>
<dbReference type="InterPro" id="IPR000917">
    <property type="entry name" value="Sulfatase_N"/>
</dbReference>